<feature type="transmembrane region" description="Helical" evidence="13">
    <location>
        <begin position="91"/>
        <end position="112"/>
    </location>
</feature>
<dbReference type="GO" id="GO:0005739">
    <property type="term" value="C:mitochondrion"/>
    <property type="evidence" value="ECO:0007669"/>
    <property type="project" value="TreeGrafter"/>
</dbReference>
<feature type="transmembrane region" description="Helical" evidence="13">
    <location>
        <begin position="243"/>
        <end position="260"/>
    </location>
</feature>
<proteinExistence type="inferred from homology"/>
<keyword evidence="10 12" id="KW-0408">Iron</keyword>
<dbReference type="EMBL" id="ASPP01015309">
    <property type="protein sequence ID" value="ETO18223.1"/>
    <property type="molecule type" value="Genomic_DNA"/>
</dbReference>
<evidence type="ECO:0000256" key="12">
    <source>
        <dbReference type="PIRSR" id="PIRSR005229-1"/>
    </source>
</evidence>
<evidence type="ECO:0000256" key="4">
    <source>
        <dbReference type="ARBA" id="ARBA00022660"/>
    </source>
</evidence>
<dbReference type="AlphaFoldDB" id="X6MW45"/>
<keyword evidence="7" id="KW-0249">Electron transport</keyword>
<evidence type="ECO:0000313" key="14">
    <source>
        <dbReference type="EMBL" id="ETO18223.1"/>
    </source>
</evidence>
<dbReference type="OMA" id="WKQKKAP"/>
<evidence type="ECO:0000256" key="9">
    <source>
        <dbReference type="ARBA" id="ARBA00023002"/>
    </source>
</evidence>
<dbReference type="GO" id="GO:0016020">
    <property type="term" value="C:membrane"/>
    <property type="evidence" value="ECO:0007669"/>
    <property type="project" value="UniProtKB-SubCell"/>
</dbReference>
<evidence type="ECO:0000256" key="7">
    <source>
        <dbReference type="ARBA" id="ARBA00022982"/>
    </source>
</evidence>
<sequence>MKNVISGADPAPPTAHPRTKEKEVFEDYLLPRYVWSEEECKNVELTHVKPETWSDHFAYATVWCLRFSWDLITGYTFAKKLRLGRFSSSQWALRICFLETVAGVPGMMFAMVRHLKSLRTLQRDHGWIHTLLEDAENERMHLLVAMKLYQPGKAFRYGVLLTQGVWSNYLFLMYLINPRYCHRFVGYLEEQAVKTYTELLKDIDSGKYPEFLEKCDDIARNYWHLSPEATWRDVFAQMRCDEVYLHIFFFFFAHFGNITARNNFFLIDNRPITEELTTV</sequence>
<accession>X6MW45</accession>
<keyword evidence="6 12" id="KW-0479">Metal-binding</keyword>
<feature type="binding site" evidence="12">
    <location>
        <position position="141"/>
    </location>
    <ligand>
        <name>Fe cation</name>
        <dbReference type="ChEBI" id="CHEBI:24875"/>
        <label>1</label>
    </ligand>
</feature>
<feature type="binding site" evidence="12">
    <location>
        <position position="242"/>
    </location>
    <ligand>
        <name>Fe cation</name>
        <dbReference type="ChEBI" id="CHEBI:24875"/>
        <label>1</label>
    </ligand>
</feature>
<keyword evidence="5 13" id="KW-0812">Transmembrane</keyword>
<dbReference type="PANTHER" id="PTHR31803">
    <property type="entry name" value="ALTERNATIVE OXIDASE"/>
    <property type="match status" value="1"/>
</dbReference>
<evidence type="ECO:0000256" key="13">
    <source>
        <dbReference type="SAM" id="Phobius"/>
    </source>
</evidence>
<evidence type="ECO:0000256" key="6">
    <source>
        <dbReference type="ARBA" id="ARBA00022723"/>
    </source>
</evidence>
<dbReference type="PANTHER" id="PTHR31803:SF3">
    <property type="entry name" value="ALTERNATIVE OXIDASE"/>
    <property type="match status" value="1"/>
</dbReference>
<evidence type="ECO:0000256" key="2">
    <source>
        <dbReference type="ARBA" id="ARBA00008388"/>
    </source>
</evidence>
<evidence type="ECO:0000256" key="8">
    <source>
        <dbReference type="ARBA" id="ARBA00022989"/>
    </source>
</evidence>
<feature type="binding site" evidence="12">
    <location>
        <position position="138"/>
    </location>
    <ligand>
        <name>Fe cation</name>
        <dbReference type="ChEBI" id="CHEBI:24875"/>
        <label>2</label>
    </ligand>
</feature>
<gene>
    <name evidence="14" type="ORF">RFI_19058</name>
</gene>
<evidence type="ECO:0000256" key="5">
    <source>
        <dbReference type="ARBA" id="ARBA00022692"/>
    </source>
</evidence>
<evidence type="ECO:0000256" key="3">
    <source>
        <dbReference type="ARBA" id="ARBA00022448"/>
    </source>
</evidence>
<evidence type="ECO:0000256" key="11">
    <source>
        <dbReference type="ARBA" id="ARBA00023136"/>
    </source>
</evidence>
<keyword evidence="15" id="KW-1185">Reference proteome</keyword>
<feature type="binding site" evidence="12">
    <location>
        <position position="242"/>
    </location>
    <ligand>
        <name>Fe cation</name>
        <dbReference type="ChEBI" id="CHEBI:24875"/>
        <label>2</label>
    </ligand>
</feature>
<dbReference type="GO" id="GO:0010230">
    <property type="term" value="P:alternative respiration"/>
    <property type="evidence" value="ECO:0007669"/>
    <property type="project" value="TreeGrafter"/>
</dbReference>
<evidence type="ECO:0000313" key="15">
    <source>
        <dbReference type="Proteomes" id="UP000023152"/>
    </source>
</evidence>
<keyword evidence="9" id="KW-0560">Oxidoreductase</keyword>
<dbReference type="PIRSF" id="PIRSF005229">
    <property type="entry name" value="AOX"/>
    <property type="match status" value="1"/>
</dbReference>
<keyword evidence="11 13" id="KW-0472">Membrane</keyword>
<dbReference type="GO" id="GO:0046872">
    <property type="term" value="F:metal ion binding"/>
    <property type="evidence" value="ECO:0007669"/>
    <property type="project" value="UniProtKB-KW"/>
</dbReference>
<dbReference type="Gene3D" id="1.20.1260.140">
    <property type="entry name" value="Alternative oxidase"/>
    <property type="match status" value="1"/>
</dbReference>
<keyword evidence="4" id="KW-0679">Respiratory chain</keyword>
<keyword evidence="3" id="KW-0813">Transport</keyword>
<dbReference type="OrthoDB" id="16906at2759"/>
<feature type="transmembrane region" description="Helical" evidence="13">
    <location>
        <begin position="154"/>
        <end position="176"/>
    </location>
</feature>
<comment type="subcellular location">
    <subcellularLocation>
        <location evidence="1">Membrane</location>
    </subcellularLocation>
</comment>
<dbReference type="InterPro" id="IPR038659">
    <property type="entry name" value="AOX_sf"/>
</dbReference>
<dbReference type="Pfam" id="PF01786">
    <property type="entry name" value="AOX"/>
    <property type="match status" value="1"/>
</dbReference>
<dbReference type="Proteomes" id="UP000023152">
    <property type="component" value="Unassembled WGS sequence"/>
</dbReference>
<feature type="binding site" evidence="12">
    <location>
        <position position="138"/>
    </location>
    <ligand>
        <name>Fe cation</name>
        <dbReference type="ChEBI" id="CHEBI:24875"/>
        <label>1</label>
    </ligand>
</feature>
<name>X6MW45_RETFI</name>
<comment type="caution">
    <text evidence="14">The sequence shown here is derived from an EMBL/GenBank/DDBJ whole genome shotgun (WGS) entry which is preliminary data.</text>
</comment>
<evidence type="ECO:0000256" key="10">
    <source>
        <dbReference type="ARBA" id="ARBA00023004"/>
    </source>
</evidence>
<organism evidence="14 15">
    <name type="scientific">Reticulomyxa filosa</name>
    <dbReference type="NCBI Taxonomy" id="46433"/>
    <lineage>
        <taxon>Eukaryota</taxon>
        <taxon>Sar</taxon>
        <taxon>Rhizaria</taxon>
        <taxon>Retaria</taxon>
        <taxon>Foraminifera</taxon>
        <taxon>Monothalamids</taxon>
        <taxon>Reticulomyxidae</taxon>
        <taxon>Reticulomyxa</taxon>
    </lineage>
</organism>
<comment type="similarity">
    <text evidence="2">Belongs to the alternative oxidase family.</text>
</comment>
<dbReference type="InterPro" id="IPR002680">
    <property type="entry name" value="AOX"/>
</dbReference>
<dbReference type="GO" id="GO:0009916">
    <property type="term" value="F:alternative oxidase activity"/>
    <property type="evidence" value="ECO:0007669"/>
    <property type="project" value="InterPro"/>
</dbReference>
<protein>
    <submittedName>
        <fullName evidence="14">Alternative oxidase</fullName>
    </submittedName>
</protein>
<feature type="binding site" evidence="12">
    <location>
        <position position="99"/>
    </location>
    <ligand>
        <name>Fe cation</name>
        <dbReference type="ChEBI" id="CHEBI:24875"/>
        <label>1</label>
    </ligand>
</feature>
<evidence type="ECO:0000256" key="1">
    <source>
        <dbReference type="ARBA" id="ARBA00004370"/>
    </source>
</evidence>
<keyword evidence="8 13" id="KW-1133">Transmembrane helix</keyword>
<comment type="cofactor">
    <cofactor evidence="12">
        <name>Fe cation</name>
        <dbReference type="ChEBI" id="CHEBI:24875"/>
    </cofactor>
    <text evidence="12">Binds 2 iron ions per subunit.</text>
</comment>
<feature type="binding site" evidence="12">
    <location>
        <position position="189"/>
    </location>
    <ligand>
        <name>Fe cation</name>
        <dbReference type="ChEBI" id="CHEBI:24875"/>
        <label>2</label>
    </ligand>
</feature>
<reference evidence="14 15" key="1">
    <citation type="journal article" date="2013" name="Curr. Biol.">
        <title>The Genome of the Foraminiferan Reticulomyxa filosa.</title>
        <authorList>
            <person name="Glockner G."/>
            <person name="Hulsmann N."/>
            <person name="Schleicher M."/>
            <person name="Noegel A.A."/>
            <person name="Eichinger L."/>
            <person name="Gallinger C."/>
            <person name="Pawlowski J."/>
            <person name="Sierra R."/>
            <person name="Euteneuer U."/>
            <person name="Pillet L."/>
            <person name="Moustafa A."/>
            <person name="Platzer M."/>
            <person name="Groth M."/>
            <person name="Szafranski K."/>
            <person name="Schliwa M."/>
        </authorList>
    </citation>
    <scope>NUCLEOTIDE SEQUENCE [LARGE SCALE GENOMIC DNA]</scope>
</reference>